<accession>A0A0C2GCL9</accession>
<evidence type="ECO:0000259" key="4">
    <source>
        <dbReference type="PROSITE" id="PS50268"/>
    </source>
</evidence>
<dbReference type="GO" id="GO:0005886">
    <property type="term" value="C:plasma membrane"/>
    <property type="evidence" value="ECO:0007669"/>
    <property type="project" value="InterPro"/>
</dbReference>
<comment type="subcellular location">
    <subcellularLocation>
        <location evidence="1">Membrane</location>
    </subcellularLocation>
</comment>
<gene>
    <name evidence="5" type="ORF">ANCDUO_13190</name>
</gene>
<evidence type="ECO:0000313" key="5">
    <source>
        <dbReference type="EMBL" id="KIH56629.1"/>
    </source>
</evidence>
<protein>
    <recommendedName>
        <fullName evidence="4">Cadherin domain-containing protein</fullName>
    </recommendedName>
</protein>
<feature type="domain" description="Cadherin" evidence="4">
    <location>
        <begin position="22"/>
        <end position="65"/>
    </location>
</feature>
<organism evidence="5 6">
    <name type="scientific">Ancylostoma duodenale</name>
    <dbReference type="NCBI Taxonomy" id="51022"/>
    <lineage>
        <taxon>Eukaryota</taxon>
        <taxon>Metazoa</taxon>
        <taxon>Ecdysozoa</taxon>
        <taxon>Nematoda</taxon>
        <taxon>Chromadorea</taxon>
        <taxon>Rhabditida</taxon>
        <taxon>Rhabditina</taxon>
        <taxon>Rhabditomorpha</taxon>
        <taxon>Strongyloidea</taxon>
        <taxon>Ancylostomatidae</taxon>
        <taxon>Ancylostomatinae</taxon>
        <taxon>Ancylostoma</taxon>
    </lineage>
</organism>
<dbReference type="EMBL" id="KN735462">
    <property type="protein sequence ID" value="KIH56629.1"/>
    <property type="molecule type" value="Genomic_DNA"/>
</dbReference>
<dbReference type="InterPro" id="IPR020894">
    <property type="entry name" value="Cadherin_CS"/>
</dbReference>
<keyword evidence="2" id="KW-0472">Membrane</keyword>
<reference evidence="5 6" key="1">
    <citation type="submission" date="2013-12" db="EMBL/GenBank/DDBJ databases">
        <title>Draft genome of the parsitic nematode Ancylostoma duodenale.</title>
        <authorList>
            <person name="Mitreva M."/>
        </authorList>
    </citation>
    <scope>NUCLEOTIDE SEQUENCE [LARGE SCALE GENOMIC DNA]</scope>
    <source>
        <strain evidence="5 6">Zhejiang</strain>
    </source>
</reference>
<evidence type="ECO:0000256" key="3">
    <source>
        <dbReference type="PROSITE-ProRule" id="PRU00043"/>
    </source>
</evidence>
<proteinExistence type="predicted"/>
<keyword evidence="3" id="KW-0106">Calcium</keyword>
<evidence type="ECO:0000256" key="1">
    <source>
        <dbReference type="ARBA" id="ARBA00004370"/>
    </source>
</evidence>
<keyword evidence="6" id="KW-1185">Reference proteome</keyword>
<dbReference type="InterPro" id="IPR002126">
    <property type="entry name" value="Cadherin-like_dom"/>
</dbReference>
<dbReference type="Proteomes" id="UP000054047">
    <property type="component" value="Unassembled WGS sequence"/>
</dbReference>
<dbReference type="PROSITE" id="PS50268">
    <property type="entry name" value="CADHERIN_2"/>
    <property type="match status" value="1"/>
</dbReference>
<dbReference type="OrthoDB" id="6252479at2759"/>
<dbReference type="PROSITE" id="PS00232">
    <property type="entry name" value="CADHERIN_1"/>
    <property type="match status" value="1"/>
</dbReference>
<dbReference type="AlphaFoldDB" id="A0A0C2GCL9"/>
<evidence type="ECO:0000313" key="6">
    <source>
        <dbReference type="Proteomes" id="UP000054047"/>
    </source>
</evidence>
<dbReference type="GO" id="GO:0005509">
    <property type="term" value="F:calcium ion binding"/>
    <property type="evidence" value="ECO:0007669"/>
    <property type="project" value="UniProtKB-UniRule"/>
</dbReference>
<sequence>MTEKTSKTQKKREEKAKWRCHPLDFEDPAQRDGFRLRVRVSDGLHDATSNIVVQLVDENDHAPDIIGPAEVRIFEDVPRNTVVARYNVSDRDANDHAR</sequence>
<name>A0A0C2GCL9_9BILA</name>
<evidence type="ECO:0000256" key="2">
    <source>
        <dbReference type="ARBA" id="ARBA00023136"/>
    </source>
</evidence>
<dbReference type="GO" id="GO:0007156">
    <property type="term" value="P:homophilic cell adhesion via plasma membrane adhesion molecules"/>
    <property type="evidence" value="ECO:0007669"/>
    <property type="project" value="InterPro"/>
</dbReference>